<feature type="compositionally biased region" description="Polar residues" evidence="1">
    <location>
        <begin position="55"/>
        <end position="68"/>
    </location>
</feature>
<protein>
    <submittedName>
        <fullName evidence="3">Uncharacterized protein</fullName>
    </submittedName>
</protein>
<evidence type="ECO:0000313" key="3">
    <source>
        <dbReference type="EMBL" id="MCU4726641.1"/>
    </source>
</evidence>
<evidence type="ECO:0000313" key="4">
    <source>
        <dbReference type="Proteomes" id="UP001208186"/>
    </source>
</evidence>
<dbReference type="EMBL" id="JAOPKD010000004">
    <property type="protein sequence ID" value="MCU4726641.1"/>
    <property type="molecule type" value="Genomic_DNA"/>
</dbReference>
<evidence type="ECO:0000313" key="5">
    <source>
        <dbReference type="Proteomes" id="UP001209746"/>
    </source>
</evidence>
<proteinExistence type="predicted"/>
<evidence type="ECO:0000313" key="2">
    <source>
        <dbReference type="EMBL" id="MCU4717477.1"/>
    </source>
</evidence>
<dbReference type="Proteomes" id="UP001209746">
    <property type="component" value="Unassembled WGS sequence"/>
</dbReference>
<dbReference type="EMBL" id="JAOPKC010000003">
    <property type="protein sequence ID" value="MCU4717477.1"/>
    <property type="molecule type" value="Genomic_DNA"/>
</dbReference>
<name>A0AAE3IAN1_9EURY</name>
<dbReference type="RefSeq" id="WP_315908240.1">
    <property type="nucleotide sequence ID" value="NZ_JAOPKC010000003.1"/>
</dbReference>
<dbReference type="AlphaFoldDB" id="A0AAE3IAN1"/>
<evidence type="ECO:0000256" key="1">
    <source>
        <dbReference type="SAM" id="MobiDB-lite"/>
    </source>
</evidence>
<organism evidence="3 5">
    <name type="scientific">Halapricum hydrolyticum</name>
    <dbReference type="NCBI Taxonomy" id="2979991"/>
    <lineage>
        <taxon>Archaea</taxon>
        <taxon>Methanobacteriati</taxon>
        <taxon>Methanobacteriota</taxon>
        <taxon>Stenosarchaea group</taxon>
        <taxon>Halobacteria</taxon>
        <taxon>Halobacteriales</taxon>
        <taxon>Haloarculaceae</taxon>
        <taxon>Halapricum</taxon>
    </lineage>
</organism>
<sequence length="266" mass="29540">MDRRSILRKLGESVAITGVGTMSRSADTGTPDISEADAEEMLKRAAEKDAKRWRQSNSQGMDATTSAIPVNENRKQRSSPQGGNAAAPIIPADRGSHVRKVLNELEPKTRAAVLEDRLVVESYQTSEQGISTSERVPVDPSGTTNEAFASGTSILYYDLGAVKSWVAKWHQRVDYGWNEENKITYIDERYWGETSTGGKIDQWKQKWSKKAAESGGKGESRYRLFTKAQYAMCFGFYPVQSCTNHTTLWVDMSVEPGAGNDDIETR</sequence>
<gene>
    <name evidence="3" type="ORF">OB914_06630</name>
    <name evidence="2" type="ORF">OB916_05295</name>
</gene>
<feature type="region of interest" description="Disordered" evidence="1">
    <location>
        <begin position="44"/>
        <end position="90"/>
    </location>
</feature>
<comment type="caution">
    <text evidence="3">The sequence shown here is derived from an EMBL/GenBank/DDBJ whole genome shotgun (WGS) entry which is preliminary data.</text>
</comment>
<keyword evidence="4" id="KW-1185">Reference proteome</keyword>
<dbReference type="Proteomes" id="UP001208186">
    <property type="component" value="Unassembled WGS sequence"/>
</dbReference>
<accession>A0AAE3IAN1</accession>
<reference evidence="3" key="1">
    <citation type="submission" date="2023-02" db="EMBL/GenBank/DDBJ databases">
        <title>Enrichment on poylsaccharides allowed isolation of novel metabolic and taxonomic groups of Haloarchaea.</title>
        <authorList>
            <person name="Sorokin D.Y."/>
            <person name="Elcheninov A.G."/>
            <person name="Khizhniak T.V."/>
            <person name="Kolganova T.V."/>
            <person name="Kublanov I.V."/>
        </authorList>
    </citation>
    <scope>NUCLEOTIDE SEQUENCE</scope>
    <source>
        <strain evidence="2 4">HArc-curdl5-1</strain>
        <strain evidence="3">HArc-curdl7</strain>
    </source>
</reference>